<dbReference type="OrthoDB" id="9803668at2"/>
<comment type="caution">
    <text evidence="4">The sequence shown here is derived from an EMBL/GenBank/DDBJ whole genome shotgun (WGS) entry which is preliminary data.</text>
</comment>
<evidence type="ECO:0000259" key="2">
    <source>
        <dbReference type="Pfam" id="PF02272"/>
    </source>
</evidence>
<protein>
    <submittedName>
        <fullName evidence="4">Uncharacterized protein</fullName>
    </submittedName>
</protein>
<name>A0A398DAS5_9BACT</name>
<proteinExistence type="predicted"/>
<dbReference type="Gene3D" id="3.10.310.30">
    <property type="match status" value="1"/>
</dbReference>
<dbReference type="PANTHER" id="PTHR47618">
    <property type="entry name" value="BIFUNCTIONAL OLIGORIBONUCLEASE AND PAP PHOSPHATASE NRNA"/>
    <property type="match status" value="1"/>
</dbReference>
<dbReference type="EMBL" id="QXIU01000106">
    <property type="protein sequence ID" value="RIE11623.1"/>
    <property type="molecule type" value="Genomic_DNA"/>
</dbReference>
<feature type="domain" description="DDH" evidence="1">
    <location>
        <begin position="19"/>
        <end position="165"/>
    </location>
</feature>
<dbReference type="SUPFAM" id="SSF64182">
    <property type="entry name" value="DHH phosphoesterases"/>
    <property type="match status" value="1"/>
</dbReference>
<evidence type="ECO:0000313" key="5">
    <source>
        <dbReference type="Proteomes" id="UP000266260"/>
    </source>
</evidence>
<dbReference type="PANTHER" id="PTHR47618:SF1">
    <property type="entry name" value="BIFUNCTIONAL OLIGORIBONUCLEASE AND PAP PHOSPHATASE NRNA"/>
    <property type="match status" value="1"/>
</dbReference>
<dbReference type="Pfam" id="PF02272">
    <property type="entry name" value="DHHA1"/>
    <property type="match status" value="1"/>
</dbReference>
<dbReference type="EMBL" id="QXIT01000071">
    <property type="protein sequence ID" value="RIE08649.1"/>
    <property type="molecule type" value="Genomic_DNA"/>
</dbReference>
<dbReference type="Proteomes" id="UP000266260">
    <property type="component" value="Unassembled WGS sequence"/>
</dbReference>
<dbReference type="InterPro" id="IPR051319">
    <property type="entry name" value="Oligoribo/pAp-PDE_c-di-AMP_PDE"/>
</dbReference>
<keyword evidence="5" id="KW-1185">Reference proteome</keyword>
<dbReference type="Pfam" id="PF01368">
    <property type="entry name" value="DHH"/>
    <property type="match status" value="1"/>
</dbReference>
<dbReference type="GO" id="GO:0003676">
    <property type="term" value="F:nucleic acid binding"/>
    <property type="evidence" value="ECO:0007669"/>
    <property type="project" value="InterPro"/>
</dbReference>
<dbReference type="AlphaFoldDB" id="A0A398DAS5"/>
<evidence type="ECO:0000259" key="1">
    <source>
        <dbReference type="Pfam" id="PF01368"/>
    </source>
</evidence>
<organism evidence="4 6">
    <name type="scientific">Candidatus Cryosericum odellii</name>
    <dbReference type="NCBI Taxonomy" id="2290917"/>
    <lineage>
        <taxon>Bacteria</taxon>
        <taxon>Pseudomonadati</taxon>
        <taxon>Caldisericota/Cryosericota group</taxon>
        <taxon>Candidatus Cryosericota</taxon>
        <taxon>Candidatus Cryosericia</taxon>
        <taxon>Candidatus Cryosericales</taxon>
        <taxon>Candidatus Cryosericaceae</taxon>
        <taxon>Candidatus Cryosericum</taxon>
    </lineage>
</organism>
<reference evidence="5 6" key="1">
    <citation type="submission" date="2018-09" db="EMBL/GenBank/DDBJ databases">
        <title>Discovery and Ecogenomic Context for Candidatus Cryosericales, a Global Caldiserica Order Active in Thawing Permafrost.</title>
        <authorList>
            <person name="Martinez M.A."/>
            <person name="Woodcroft B.J."/>
            <person name="Ignacio Espinoza J.C."/>
            <person name="Zayed A."/>
            <person name="Singleton C.M."/>
            <person name="Boyd J."/>
            <person name="Li Y.-F."/>
            <person name="Purvine S."/>
            <person name="Maughan H."/>
            <person name="Hodgkins S.B."/>
            <person name="Anderson D."/>
            <person name="Sederholm M."/>
            <person name="Temperton B."/>
            <person name="Saleska S.R."/>
            <person name="Tyson G.W."/>
            <person name="Rich V.I."/>
        </authorList>
    </citation>
    <scope>NUCLEOTIDE SEQUENCE [LARGE SCALE GENOMIC DNA]</scope>
    <source>
        <strain evidence="4 6">SMC5</strain>
        <strain evidence="3 5">SMC6</strain>
    </source>
</reference>
<accession>A0A398DAS5</accession>
<gene>
    <name evidence="4" type="ORF">SMC5_04380</name>
    <name evidence="3" type="ORF">SMC6_03895</name>
</gene>
<dbReference type="InterPro" id="IPR001667">
    <property type="entry name" value="DDH_dom"/>
</dbReference>
<dbReference type="InterPro" id="IPR038763">
    <property type="entry name" value="DHH_sf"/>
</dbReference>
<sequence length="333" mass="35705">MRGVGLDVIASRIRDANDVFLFTHEFADGDALGSMVALTLYLQAMGKRIHAFVPGKIQSVYQFLATDELLNTMSAAQATVHISAAKVTCISVDAADIDRLGEWKPLFLSGVERLVIDHHDTNAGFGEVFAVDGSASSCCEILFDLFNVINPHLINARIASALYTGLVADTGSFQYANTKALSLVHGAELIELGASPDEISRSIYESKPYGSLRLMAASVVASRLMYGGQVVVSYVTRNMLADSGALDEDTEGITDELRRIADTKAVVLFKEASDGSIKVSLRGKYGFDVKRIATAFGGGGHLLAAGCTITSELSKAEERILAELDRYLGPSRI</sequence>
<feature type="domain" description="DHHA1" evidence="2">
    <location>
        <begin position="228"/>
        <end position="328"/>
    </location>
</feature>
<evidence type="ECO:0000313" key="4">
    <source>
        <dbReference type="EMBL" id="RIE11623.1"/>
    </source>
</evidence>
<dbReference type="InterPro" id="IPR003156">
    <property type="entry name" value="DHHA1_dom"/>
</dbReference>
<accession>A0A398D5A4</accession>
<evidence type="ECO:0000313" key="3">
    <source>
        <dbReference type="EMBL" id="RIE08649.1"/>
    </source>
</evidence>
<dbReference type="Gene3D" id="3.90.1640.10">
    <property type="entry name" value="inorganic pyrophosphatase (n-terminal core)"/>
    <property type="match status" value="1"/>
</dbReference>
<dbReference type="Proteomes" id="UP000266489">
    <property type="component" value="Unassembled WGS sequence"/>
</dbReference>
<evidence type="ECO:0000313" key="6">
    <source>
        <dbReference type="Proteomes" id="UP000266489"/>
    </source>
</evidence>
<dbReference type="RefSeq" id="WP_119119749.1">
    <property type="nucleotide sequence ID" value="NZ_QXIT01000071.1"/>
</dbReference>